<dbReference type="GO" id="GO:0008312">
    <property type="term" value="F:7S RNA binding"/>
    <property type="evidence" value="ECO:0007669"/>
    <property type="project" value="InterPro"/>
</dbReference>
<feature type="compositionally biased region" description="Low complexity" evidence="5">
    <location>
        <begin position="204"/>
        <end position="219"/>
    </location>
</feature>
<sequence length="229" mass="25720">MGKRGQVRVKQIGRPQVPMNPMANLIPQGMEDIKLPAPVQTDAIFPWPATEVHTMPDPKNGQQGDYVIIYPNYLDRNKTAKLGRRIKLEEAVERPSSQEMSHACVKLGMRHWIEPYKSYSRDPDTRWDEGRGRLRVELINPSTGAPRVREILTKKDLCKSIAAIIPDLSVRHERIKKEIEEKIKEEEKKAELMKKKTSDGGAGSETASSSGGAKGSGVKSNKKKGKKKR</sequence>
<protein>
    <recommendedName>
        <fullName evidence="7">Signal recognition particle 19 kDa protein</fullName>
    </recommendedName>
</protein>
<evidence type="ECO:0000256" key="1">
    <source>
        <dbReference type="ARBA" id="ARBA00004496"/>
    </source>
</evidence>
<evidence type="ECO:0000256" key="3">
    <source>
        <dbReference type="ARBA" id="ARBA00023135"/>
    </source>
</evidence>
<dbReference type="PANTHER" id="PTHR17453:SF0">
    <property type="entry name" value="SIGNAL RECOGNITION PARTICLE 19 KDA PROTEIN"/>
    <property type="match status" value="1"/>
</dbReference>
<proteinExistence type="predicted"/>
<reference evidence="6" key="1">
    <citation type="submission" date="2021-01" db="EMBL/GenBank/DDBJ databases">
        <authorList>
            <person name="Corre E."/>
            <person name="Pelletier E."/>
            <person name="Niang G."/>
            <person name="Scheremetjew M."/>
            <person name="Finn R."/>
            <person name="Kale V."/>
            <person name="Holt S."/>
            <person name="Cochrane G."/>
            <person name="Meng A."/>
            <person name="Brown T."/>
            <person name="Cohen L."/>
        </authorList>
    </citation>
    <scope>NUCLEOTIDE SEQUENCE</scope>
    <source>
        <strain evidence="6">308</strain>
    </source>
</reference>
<organism evidence="6">
    <name type="scientific">Corethron hystrix</name>
    <dbReference type="NCBI Taxonomy" id="216773"/>
    <lineage>
        <taxon>Eukaryota</taxon>
        <taxon>Sar</taxon>
        <taxon>Stramenopiles</taxon>
        <taxon>Ochrophyta</taxon>
        <taxon>Bacillariophyta</taxon>
        <taxon>Coscinodiscophyceae</taxon>
        <taxon>Corethrophycidae</taxon>
        <taxon>Corethrales</taxon>
        <taxon>Corethraceae</taxon>
        <taxon>Corethron</taxon>
    </lineage>
</organism>
<dbReference type="EMBL" id="HBFR01015025">
    <property type="protein sequence ID" value="CAD8883762.1"/>
    <property type="molecule type" value="Transcribed_RNA"/>
</dbReference>
<feature type="region of interest" description="Disordered" evidence="5">
    <location>
        <begin position="184"/>
        <end position="229"/>
    </location>
</feature>
<feature type="compositionally biased region" description="Basic residues" evidence="5">
    <location>
        <begin position="220"/>
        <end position="229"/>
    </location>
</feature>
<evidence type="ECO:0000256" key="4">
    <source>
        <dbReference type="ARBA" id="ARBA00023274"/>
    </source>
</evidence>
<evidence type="ECO:0000256" key="5">
    <source>
        <dbReference type="SAM" id="MobiDB-lite"/>
    </source>
</evidence>
<keyword evidence="4" id="KW-0687">Ribonucleoprotein</keyword>
<evidence type="ECO:0000256" key="2">
    <source>
        <dbReference type="ARBA" id="ARBA00022490"/>
    </source>
</evidence>
<keyword evidence="2" id="KW-0963">Cytoplasm</keyword>
<evidence type="ECO:0000313" key="6">
    <source>
        <dbReference type="EMBL" id="CAD8883762.1"/>
    </source>
</evidence>
<feature type="compositionally biased region" description="Basic and acidic residues" evidence="5">
    <location>
        <begin position="184"/>
        <end position="198"/>
    </location>
</feature>
<evidence type="ECO:0008006" key="7">
    <source>
        <dbReference type="Google" id="ProtNLM"/>
    </source>
</evidence>
<dbReference type="GO" id="GO:0006617">
    <property type="term" value="P:SRP-dependent cotranslational protein targeting to membrane, signal sequence recognition"/>
    <property type="evidence" value="ECO:0007669"/>
    <property type="project" value="TreeGrafter"/>
</dbReference>
<dbReference type="SUPFAM" id="SSF69695">
    <property type="entry name" value="SRP19"/>
    <property type="match status" value="1"/>
</dbReference>
<comment type="subcellular location">
    <subcellularLocation>
        <location evidence="1">Cytoplasm</location>
    </subcellularLocation>
</comment>
<dbReference type="PANTHER" id="PTHR17453">
    <property type="entry name" value="SIGNAL RECOGNITION PARTICLE 19 KD PROTEIN"/>
    <property type="match status" value="1"/>
</dbReference>
<name>A0A7S1BFJ5_9STRA</name>
<dbReference type="AlphaFoldDB" id="A0A7S1BFJ5"/>
<dbReference type="InterPro" id="IPR036521">
    <property type="entry name" value="SRP19-like_sf"/>
</dbReference>
<dbReference type="GO" id="GO:0005786">
    <property type="term" value="C:signal recognition particle, endoplasmic reticulum targeting"/>
    <property type="evidence" value="ECO:0007669"/>
    <property type="project" value="UniProtKB-KW"/>
</dbReference>
<dbReference type="InterPro" id="IPR002778">
    <property type="entry name" value="Signal_recog_particle_SRP19"/>
</dbReference>
<gene>
    <name evidence="6" type="ORF">CHYS00102_LOCUS10958</name>
</gene>
<dbReference type="Pfam" id="PF01922">
    <property type="entry name" value="SRP19"/>
    <property type="match status" value="1"/>
</dbReference>
<dbReference type="Gene3D" id="3.30.56.30">
    <property type="entry name" value="Signal recognition particle, SRP19-like subunit"/>
    <property type="match status" value="1"/>
</dbReference>
<keyword evidence="3" id="KW-0733">Signal recognition particle</keyword>
<accession>A0A7S1BFJ5</accession>